<sequence length="102" mass="11814">MTMTLNELKEKGYINDLYDNKALYDDGHYNDEDTVNKGNLFTFSYHQYGSDSKERFNQVKNFLDSVLPKESNWYETMFNGGHEPNIGIYDADKNRLLSVGIG</sequence>
<gene>
    <name evidence="1" type="ORF">METZ01_LOCUS414936</name>
</gene>
<protein>
    <submittedName>
        <fullName evidence="1">Uncharacterized protein</fullName>
    </submittedName>
</protein>
<dbReference type="EMBL" id="UINC01162363">
    <property type="protein sequence ID" value="SVD62082.1"/>
    <property type="molecule type" value="Genomic_DNA"/>
</dbReference>
<reference evidence="1" key="1">
    <citation type="submission" date="2018-05" db="EMBL/GenBank/DDBJ databases">
        <authorList>
            <person name="Lanie J.A."/>
            <person name="Ng W.-L."/>
            <person name="Kazmierczak K.M."/>
            <person name="Andrzejewski T.M."/>
            <person name="Davidsen T.M."/>
            <person name="Wayne K.J."/>
            <person name="Tettelin H."/>
            <person name="Glass J.I."/>
            <person name="Rusch D."/>
            <person name="Podicherti R."/>
            <person name="Tsui H.-C.T."/>
            <person name="Winkler M.E."/>
        </authorList>
    </citation>
    <scope>NUCLEOTIDE SEQUENCE</scope>
</reference>
<organism evidence="1">
    <name type="scientific">marine metagenome</name>
    <dbReference type="NCBI Taxonomy" id="408172"/>
    <lineage>
        <taxon>unclassified sequences</taxon>
        <taxon>metagenomes</taxon>
        <taxon>ecological metagenomes</taxon>
    </lineage>
</organism>
<accession>A0A382WTE6</accession>
<dbReference type="AlphaFoldDB" id="A0A382WTE6"/>
<proteinExistence type="predicted"/>
<name>A0A382WTE6_9ZZZZ</name>
<feature type="non-terminal residue" evidence="1">
    <location>
        <position position="102"/>
    </location>
</feature>
<evidence type="ECO:0000313" key="1">
    <source>
        <dbReference type="EMBL" id="SVD62082.1"/>
    </source>
</evidence>